<protein>
    <submittedName>
        <fullName evidence="2">Possible acyl-CoA transferase, N-terminal</fullName>
    </submittedName>
</protein>
<dbReference type="HOGENOM" id="CLU_1389280_0_0_11"/>
<dbReference type="EMBL" id="CP000433">
    <property type="protein sequence ID" value="ABH00322.1"/>
    <property type="molecule type" value="Genomic_DNA"/>
</dbReference>
<dbReference type="AlphaFoldDB" id="Q0RWL4"/>
<organism evidence="2 3">
    <name type="scientific">Rhodococcus jostii (strain RHA1)</name>
    <dbReference type="NCBI Taxonomy" id="101510"/>
    <lineage>
        <taxon>Bacteria</taxon>
        <taxon>Bacillati</taxon>
        <taxon>Actinomycetota</taxon>
        <taxon>Actinomycetes</taxon>
        <taxon>Mycobacteriales</taxon>
        <taxon>Nocardiaceae</taxon>
        <taxon>Rhodococcus</taxon>
    </lineage>
</organism>
<feature type="compositionally biased region" description="Basic and acidic residues" evidence="1">
    <location>
        <begin position="110"/>
        <end position="120"/>
    </location>
</feature>
<keyword evidence="2" id="KW-0614">Plasmid</keyword>
<dbReference type="SUPFAM" id="SSF89796">
    <property type="entry name" value="CoA-transferase family III (CaiB/BaiF)"/>
    <property type="match status" value="1"/>
</dbReference>
<dbReference type="KEGG" id="rha:RHA1_ro10129"/>
<dbReference type="Proteomes" id="UP000008710">
    <property type="component" value="Plasmid pRHL2"/>
</dbReference>
<name>Q0RWL4_RHOJR</name>
<keyword evidence="2" id="KW-0808">Transferase</keyword>
<evidence type="ECO:0000313" key="3">
    <source>
        <dbReference type="Proteomes" id="UP000008710"/>
    </source>
</evidence>
<proteinExistence type="predicted"/>
<feature type="region of interest" description="Disordered" evidence="1">
    <location>
        <begin position="62"/>
        <end position="196"/>
    </location>
</feature>
<evidence type="ECO:0000313" key="2">
    <source>
        <dbReference type="EMBL" id="ABH00322.1"/>
    </source>
</evidence>
<dbReference type="Gene3D" id="3.40.50.10540">
    <property type="entry name" value="Crotonobetainyl-coa:carnitine coa-transferase, domain 1"/>
    <property type="match status" value="1"/>
</dbReference>
<dbReference type="InterPro" id="IPR023606">
    <property type="entry name" value="CoA-Trfase_III_dom_1_sf"/>
</dbReference>
<feature type="compositionally biased region" description="Polar residues" evidence="1">
    <location>
        <begin position="73"/>
        <end position="86"/>
    </location>
</feature>
<evidence type="ECO:0000256" key="1">
    <source>
        <dbReference type="SAM" id="MobiDB-lite"/>
    </source>
</evidence>
<dbReference type="Pfam" id="PF02515">
    <property type="entry name" value="CoA_transf_3"/>
    <property type="match status" value="1"/>
</dbReference>
<geneLocation type="plasmid" evidence="2 3">
    <name>pRHL2</name>
</geneLocation>
<reference evidence="3" key="1">
    <citation type="journal article" date="2006" name="Proc. Natl. Acad. Sci. U.S.A.">
        <title>The complete genome of Rhodococcus sp. RHA1 provides insights into a catabolic powerhouse.</title>
        <authorList>
            <person name="McLeod M.P."/>
            <person name="Warren R.L."/>
            <person name="Hsiao W.W.L."/>
            <person name="Araki N."/>
            <person name="Myhre M."/>
            <person name="Fernandes C."/>
            <person name="Miyazawa D."/>
            <person name="Wong W."/>
            <person name="Lillquist A.L."/>
            <person name="Wang D."/>
            <person name="Dosanjh M."/>
            <person name="Hara H."/>
            <person name="Petrescu A."/>
            <person name="Morin R.D."/>
            <person name="Yang G."/>
            <person name="Stott J.M."/>
            <person name="Schein J.E."/>
            <person name="Shin H."/>
            <person name="Smailus D."/>
            <person name="Siddiqui A.S."/>
            <person name="Marra M.A."/>
            <person name="Jones S.J.M."/>
            <person name="Holt R."/>
            <person name="Brinkman F.S.L."/>
            <person name="Miyauchi K."/>
            <person name="Fukuda M."/>
            <person name="Davies J.E."/>
            <person name="Mohn W.W."/>
            <person name="Eltis L.D."/>
        </authorList>
    </citation>
    <scope>NUCLEOTIDE SEQUENCE [LARGE SCALE GENOMIC DNA]</scope>
    <source>
        <strain evidence="3">RHA1</strain>
    </source>
</reference>
<accession>Q0RWL4</accession>
<dbReference type="InterPro" id="IPR003673">
    <property type="entry name" value="CoA-Trfase_fam_III"/>
</dbReference>
<gene>
    <name evidence="2" type="ordered locus">RHA1_ro10129</name>
</gene>
<dbReference type="GO" id="GO:0016740">
    <property type="term" value="F:transferase activity"/>
    <property type="evidence" value="ECO:0007669"/>
    <property type="project" value="UniProtKB-KW"/>
</dbReference>
<sequence length="196" mass="20432">MTGTTEKNHSATDSAVLPLTGVTVVSLEQAVAAPLASRHLADLGARVIKSSGSGSGILPVTTMPPCTGWPRTSCGSTGARSRSVSTSRLPRVSRRSGRSSPAWMCSSRTSRPERPSDRAARARRGGAPPRSPGVDCGQHDRIRHRRAAEGTQGLRHARPGQTGLARSPAPRTRDERGDGGVPAFSTDPGYAVLGHG</sequence>